<dbReference type="Pfam" id="PF26181">
    <property type="entry name" value="Ig_NUP210_13th"/>
    <property type="match status" value="1"/>
</dbReference>
<evidence type="ECO:0000259" key="2">
    <source>
        <dbReference type="Pfam" id="PF22959"/>
    </source>
</evidence>
<organism evidence="5 6">
    <name type="scientific">Cyprinus carpio</name>
    <name type="common">Common carp</name>
    <dbReference type="NCBI Taxonomy" id="7962"/>
    <lineage>
        <taxon>Eukaryota</taxon>
        <taxon>Metazoa</taxon>
        <taxon>Chordata</taxon>
        <taxon>Craniata</taxon>
        <taxon>Vertebrata</taxon>
        <taxon>Euteleostomi</taxon>
        <taxon>Actinopterygii</taxon>
        <taxon>Neopterygii</taxon>
        <taxon>Teleostei</taxon>
        <taxon>Ostariophysi</taxon>
        <taxon>Cypriniformes</taxon>
        <taxon>Cyprinidae</taxon>
        <taxon>Cyprininae</taxon>
        <taxon>Cyprinus</taxon>
    </lineage>
</organism>
<dbReference type="Pfam" id="PF26183">
    <property type="entry name" value="Ig_NUP210_14th"/>
    <property type="match status" value="1"/>
</dbReference>
<reference evidence="5" key="1">
    <citation type="submission" date="2025-08" db="UniProtKB">
        <authorList>
            <consortium name="Ensembl"/>
        </authorList>
    </citation>
    <scope>IDENTIFICATION</scope>
</reference>
<dbReference type="Pfam" id="PF25354">
    <property type="entry name" value="Ig_NUP210_16th"/>
    <property type="match status" value="1"/>
</dbReference>
<dbReference type="InterPro" id="IPR058779">
    <property type="entry name" value="Ig_NUP210_13th"/>
</dbReference>
<dbReference type="InterPro" id="IPR057586">
    <property type="entry name" value="Ig_NUP210_16th"/>
</dbReference>
<evidence type="ECO:0000313" key="5">
    <source>
        <dbReference type="Ensembl" id="ENSCCRP00010095371.1"/>
    </source>
</evidence>
<feature type="domain" description="NUP210 Ig-like" evidence="4">
    <location>
        <begin position="116"/>
        <end position="177"/>
    </location>
</feature>
<dbReference type="Proteomes" id="UP000694427">
    <property type="component" value="Unplaced"/>
</dbReference>
<evidence type="ECO:0000313" key="6">
    <source>
        <dbReference type="Proteomes" id="UP000694427"/>
    </source>
</evidence>
<dbReference type="GO" id="GO:0005643">
    <property type="term" value="C:nuclear pore"/>
    <property type="evidence" value="ECO:0007669"/>
    <property type="project" value="TreeGrafter"/>
</dbReference>
<dbReference type="Ensembl" id="ENSCCRT00010105806.1">
    <property type="protein sequence ID" value="ENSCCRP00010095371.1"/>
    <property type="gene ID" value="ENSCCRG00010041756.1"/>
</dbReference>
<dbReference type="PANTHER" id="PTHR23019:SF1">
    <property type="entry name" value="NUCLEAR PORE MEMBRANE GLYCOPROTEIN 210-LIKE"/>
    <property type="match status" value="1"/>
</dbReference>
<dbReference type="InterPro" id="IPR003343">
    <property type="entry name" value="Big_2"/>
</dbReference>
<proteinExistence type="predicted"/>
<evidence type="ECO:0000259" key="1">
    <source>
        <dbReference type="Pfam" id="PF02368"/>
    </source>
</evidence>
<dbReference type="Pfam" id="PF22959">
    <property type="entry name" value="Ig_NUP210_15th"/>
    <property type="match status" value="1"/>
</dbReference>
<feature type="domain" description="BIG2" evidence="1">
    <location>
        <begin position="17"/>
        <end position="89"/>
    </location>
</feature>
<evidence type="ECO:0000259" key="3">
    <source>
        <dbReference type="Pfam" id="PF25354"/>
    </source>
</evidence>
<name>A0A8C1NVK0_CYPCA</name>
<reference evidence="5" key="2">
    <citation type="submission" date="2025-09" db="UniProtKB">
        <authorList>
            <consortium name="Ensembl"/>
        </authorList>
    </citation>
    <scope>IDENTIFICATION</scope>
</reference>
<evidence type="ECO:0008006" key="7">
    <source>
        <dbReference type="Google" id="ProtNLM"/>
    </source>
</evidence>
<dbReference type="AlphaFoldDB" id="A0A8C1NVK0"/>
<accession>A0A8C1NVK0</accession>
<dbReference type="Pfam" id="PF02368">
    <property type="entry name" value="Big_2"/>
    <property type="match status" value="1"/>
</dbReference>
<dbReference type="PANTHER" id="PTHR23019">
    <property type="entry name" value="NUCLEAR PORE MEMBRANE GLYCOPROTEIN GP210-RELATED"/>
    <property type="match status" value="1"/>
</dbReference>
<dbReference type="InterPro" id="IPR045197">
    <property type="entry name" value="NUP210-like"/>
</dbReference>
<feature type="domain" description="NUP210 Ig-like" evidence="3">
    <location>
        <begin position="365"/>
        <end position="434"/>
    </location>
</feature>
<sequence>HGFVISSSHKNVQVYPPFSLQPHKLTLAVGSVRQVKWEGGPHPQYGVKFSMSDSSIAVVTEIGLVRGVAVGVVKLRAAPQTQNKEASLTFLQDEVEVEVFNLTAVRIQAPLVWLTGVLEIKPRHVGVSVSPSHSFSVLVRARAPGRTSLKVCVQLQQIDTSNTSLSDHLTDEIQILVFEEMQLTAGSSESILMSPLSQYLLRTRKIKSVFTPLSLFSWLVTIDNEGVLKTGPDTGLAVLEVYAMDICGINQTLLISVSTAWFVRILTVSSVNSDSDRALPAFPLGWSIRIRALYYDNMGRQFQSHNIQTLVTANRDDLVQLIVDKDSRSFLVQTASPGLTVLRVQGDTTNPFLSDYTPLFVMPAIPEPTGCLRSGDVICFSSPITDQQGQRGRWDVSSSEILQMNSETGVAFAKNSGTVVVYYRLEGGQQTFKEVISHITLQFKTGCPLKLSRVEPGQYLEGRPPGKTRLLLEEVLVRPAGGAHPVLHHSVSSPPISCRRIIQVDAAHWWRLRRLPLLC</sequence>
<feature type="domain" description="NUP210 Ig-like" evidence="2">
    <location>
        <begin position="269"/>
        <end position="361"/>
    </location>
</feature>
<dbReference type="InterPro" id="IPR055094">
    <property type="entry name" value="NUP210_Ig15"/>
</dbReference>
<protein>
    <recommendedName>
        <fullName evidence="7">BIG2 domain-containing protein</fullName>
    </recommendedName>
</protein>
<dbReference type="Gene3D" id="2.60.40.1080">
    <property type="match status" value="1"/>
</dbReference>
<evidence type="ECO:0000259" key="4">
    <source>
        <dbReference type="Pfam" id="PF26181"/>
    </source>
</evidence>
<keyword evidence="6" id="KW-1185">Reference proteome</keyword>